<accession>A0AA88QUN1</accession>
<sequence>MFQPSNILANYFVQATPKLNEDKVKQCVDPRLNGEYPPKAIAKMAVVAAMCVQYEAKFRPNMSDVVEALQPLLDARSGLAQ</sequence>
<keyword evidence="1" id="KW-0597">Phosphoprotein</keyword>
<dbReference type="EMBL" id="JAVXUO010002788">
    <property type="protein sequence ID" value="KAK2969620.1"/>
    <property type="molecule type" value="Genomic_DNA"/>
</dbReference>
<comment type="caution">
    <text evidence="6">The sequence shown here is derived from an EMBL/GenBank/DDBJ whole genome shotgun (WGS) entry which is preliminary data.</text>
</comment>
<evidence type="ECO:0000256" key="1">
    <source>
        <dbReference type="ARBA" id="ARBA00022553"/>
    </source>
</evidence>
<evidence type="ECO:0000313" key="7">
    <source>
        <dbReference type="Proteomes" id="UP001187471"/>
    </source>
</evidence>
<dbReference type="GO" id="GO:0005524">
    <property type="term" value="F:ATP binding"/>
    <property type="evidence" value="ECO:0007669"/>
    <property type="project" value="UniProtKB-KW"/>
</dbReference>
<keyword evidence="5" id="KW-0067">ATP-binding</keyword>
<keyword evidence="7" id="KW-1185">Reference proteome</keyword>
<dbReference type="GO" id="GO:0016301">
    <property type="term" value="F:kinase activity"/>
    <property type="evidence" value="ECO:0007669"/>
    <property type="project" value="UniProtKB-KW"/>
</dbReference>
<dbReference type="PANTHER" id="PTHR47983:SF3">
    <property type="entry name" value="OS05G0135800 PROTEIN"/>
    <property type="match status" value="1"/>
</dbReference>
<dbReference type="Gene3D" id="1.10.510.10">
    <property type="entry name" value="Transferase(Phosphotransferase) domain 1"/>
    <property type="match status" value="1"/>
</dbReference>
<dbReference type="InterPro" id="IPR011009">
    <property type="entry name" value="Kinase-like_dom_sf"/>
</dbReference>
<dbReference type="AlphaFoldDB" id="A0AA88QUN1"/>
<evidence type="ECO:0000313" key="6">
    <source>
        <dbReference type="EMBL" id="KAK2969620.1"/>
    </source>
</evidence>
<protein>
    <submittedName>
        <fullName evidence="6">Uncharacterized protein</fullName>
    </submittedName>
</protein>
<dbReference type="InterPro" id="IPR052101">
    <property type="entry name" value="Plant_StressResp_Kinase"/>
</dbReference>
<evidence type="ECO:0000256" key="5">
    <source>
        <dbReference type="ARBA" id="ARBA00022840"/>
    </source>
</evidence>
<organism evidence="6 7">
    <name type="scientific">Escallonia rubra</name>
    <dbReference type="NCBI Taxonomy" id="112253"/>
    <lineage>
        <taxon>Eukaryota</taxon>
        <taxon>Viridiplantae</taxon>
        <taxon>Streptophyta</taxon>
        <taxon>Embryophyta</taxon>
        <taxon>Tracheophyta</taxon>
        <taxon>Spermatophyta</taxon>
        <taxon>Magnoliopsida</taxon>
        <taxon>eudicotyledons</taxon>
        <taxon>Gunneridae</taxon>
        <taxon>Pentapetalae</taxon>
        <taxon>asterids</taxon>
        <taxon>campanulids</taxon>
        <taxon>Escalloniales</taxon>
        <taxon>Escalloniaceae</taxon>
        <taxon>Escallonia</taxon>
    </lineage>
</organism>
<keyword evidence="3" id="KW-0547">Nucleotide-binding</keyword>
<name>A0AA88QUN1_9ASTE</name>
<keyword evidence="2" id="KW-0808">Transferase</keyword>
<evidence type="ECO:0000256" key="3">
    <source>
        <dbReference type="ARBA" id="ARBA00022741"/>
    </source>
</evidence>
<evidence type="ECO:0000256" key="4">
    <source>
        <dbReference type="ARBA" id="ARBA00022777"/>
    </source>
</evidence>
<reference evidence="6" key="1">
    <citation type="submission" date="2022-12" db="EMBL/GenBank/DDBJ databases">
        <title>Draft genome assemblies for two species of Escallonia (Escalloniales).</title>
        <authorList>
            <person name="Chanderbali A."/>
            <person name="Dervinis C."/>
            <person name="Anghel I."/>
            <person name="Soltis D."/>
            <person name="Soltis P."/>
            <person name="Zapata F."/>
        </authorList>
    </citation>
    <scope>NUCLEOTIDE SEQUENCE</scope>
    <source>
        <strain evidence="6">UCBG92.1500</strain>
        <tissue evidence="6">Leaf</tissue>
    </source>
</reference>
<evidence type="ECO:0000256" key="2">
    <source>
        <dbReference type="ARBA" id="ARBA00022679"/>
    </source>
</evidence>
<keyword evidence="4" id="KW-0418">Kinase</keyword>
<dbReference type="Proteomes" id="UP001187471">
    <property type="component" value="Unassembled WGS sequence"/>
</dbReference>
<dbReference type="SUPFAM" id="SSF56112">
    <property type="entry name" value="Protein kinase-like (PK-like)"/>
    <property type="match status" value="1"/>
</dbReference>
<gene>
    <name evidence="6" type="ORF">RJ640_029782</name>
</gene>
<dbReference type="PANTHER" id="PTHR47983">
    <property type="entry name" value="PTO-INTERACTING PROTEIN 1-LIKE"/>
    <property type="match status" value="1"/>
</dbReference>
<proteinExistence type="predicted"/>